<reference evidence="1" key="1">
    <citation type="submission" date="2019-04" db="EMBL/GenBank/DDBJ databases">
        <authorList>
            <consortium name="Pathogen Informatics"/>
        </authorList>
    </citation>
    <scope>NUCLEOTIDE SEQUENCE</scope>
    <source>
        <strain evidence="1">NCTC9183</strain>
    </source>
</reference>
<proteinExistence type="predicted"/>
<gene>
    <name evidence="1" type="ORF">NCTC9183_02057</name>
</gene>
<accession>A0A4P0XVZ6</accession>
<dbReference type="Proteomes" id="UP000507695">
    <property type="component" value="Unassembled WGS sequence"/>
</dbReference>
<evidence type="ECO:0000313" key="1">
    <source>
        <dbReference type="EMBL" id="VTM52372.1"/>
    </source>
</evidence>
<dbReference type="EMBL" id="CABDVL010000003">
    <property type="protein sequence ID" value="VTM52372.1"/>
    <property type="molecule type" value="Genomic_DNA"/>
</dbReference>
<dbReference type="AlphaFoldDB" id="A0A4P0XVZ6"/>
<sequence length="263" mass="28931">MTTTAYDCDKHLVASDTRWSANLTLLDGNYILFADDTGFNKIVHRAGGAIFCAGDGLTIEKLKQWWLAEPFDPEALPDLQQNNQFKVSVMLVSSTGERLFDAGPKHALVDPEDNNHIHAVFSGSGSPFAGHTFMQCGCVKTAVTIAKTFDPYSGGEVKFCNITTGDGNLQDENMDYNAIMVAMQQRGILMKYTGFYAANSENVSTIPLREHPEYDEITAQLLSGNVRAYAPTGSADVEWNSERIERLKSAARKVAELEESMKS</sequence>
<dbReference type="RefSeq" id="WP_101816800.1">
    <property type="nucleotide sequence ID" value="NZ_CP025541.3"/>
</dbReference>
<protein>
    <submittedName>
        <fullName evidence="1">Uncharacterized protein</fullName>
    </submittedName>
</protein>
<name>A0A4P0XVZ6_KLEPN</name>
<organism evidence="1">
    <name type="scientific">Klebsiella pneumoniae</name>
    <dbReference type="NCBI Taxonomy" id="573"/>
    <lineage>
        <taxon>Bacteria</taxon>
        <taxon>Pseudomonadati</taxon>
        <taxon>Pseudomonadota</taxon>
        <taxon>Gammaproteobacteria</taxon>
        <taxon>Enterobacterales</taxon>
        <taxon>Enterobacteriaceae</taxon>
        <taxon>Klebsiella/Raoultella group</taxon>
        <taxon>Klebsiella</taxon>
        <taxon>Klebsiella pneumoniae complex</taxon>
    </lineage>
</organism>